<dbReference type="EMBL" id="LCWF01000002">
    <property type="protein sequence ID" value="KKY29183.1"/>
    <property type="molecule type" value="Genomic_DNA"/>
</dbReference>
<sequence length="262" mass="30040">MSFLTNMVEEFVEQRMAGSNNSSQQQQQQQQRPQESYYNEQSQQGDDYQRQQQGGYSSQPPQVPYPWIAEWDSPADRWIFINRETGYKTFEYPGGPQPQEGGRYEYRSGGDGYEYQNEGPGYQQRGEYFETQRPVEVVEEKSHTGRNVAIGAAAGMVGGASLMHEGEKVEEKWDEDKYRLEQEVSDIPSDTARWTGEAVQGVEDIPEDAAQWTGEAVQNVEDIPEDAAGWVGERDDGVERFGDEIEESYEEGRMEKQYNNEY</sequence>
<keyword evidence="3" id="KW-1185">Reference proteome</keyword>
<gene>
    <name evidence="2" type="ORF">UCRPC4_g00089</name>
</gene>
<comment type="caution">
    <text evidence="2">The sequence shown here is derived from an EMBL/GenBank/DDBJ whole genome shotgun (WGS) entry which is preliminary data.</text>
</comment>
<feature type="region of interest" description="Disordered" evidence="1">
    <location>
        <begin position="12"/>
        <end position="68"/>
    </location>
</feature>
<dbReference type="Proteomes" id="UP000053317">
    <property type="component" value="Unassembled WGS sequence"/>
</dbReference>
<reference evidence="2 3" key="1">
    <citation type="submission" date="2015-05" db="EMBL/GenBank/DDBJ databases">
        <title>Distinctive expansion of gene families associated with plant cell wall degradation and secondary metabolism in the genomes of grapevine trunk pathogens.</title>
        <authorList>
            <person name="Lawrence D.P."/>
            <person name="Travadon R."/>
            <person name="Rolshausen P.E."/>
            <person name="Baumgartner K."/>
        </authorList>
    </citation>
    <scope>NUCLEOTIDE SEQUENCE [LARGE SCALE GENOMIC DNA]</scope>
    <source>
        <strain evidence="2">UCRPC4</strain>
    </source>
</reference>
<proteinExistence type="predicted"/>
<name>A0A0G2H1H8_PHACM</name>
<dbReference type="AlphaFoldDB" id="A0A0G2H1H8"/>
<reference evidence="2 3" key="2">
    <citation type="submission" date="2015-05" db="EMBL/GenBank/DDBJ databases">
        <authorList>
            <person name="Morales-Cruz A."/>
            <person name="Amrine K.C."/>
            <person name="Cantu D."/>
        </authorList>
    </citation>
    <scope>NUCLEOTIDE SEQUENCE [LARGE SCALE GENOMIC DNA]</scope>
    <source>
        <strain evidence="2">UCRPC4</strain>
    </source>
</reference>
<protein>
    <submittedName>
        <fullName evidence="2">Putative ww domain protein</fullName>
    </submittedName>
</protein>
<evidence type="ECO:0000256" key="1">
    <source>
        <dbReference type="SAM" id="MobiDB-lite"/>
    </source>
</evidence>
<organism evidence="2 3">
    <name type="scientific">Phaeomoniella chlamydospora</name>
    <name type="common">Phaeoacremonium chlamydosporum</name>
    <dbReference type="NCBI Taxonomy" id="158046"/>
    <lineage>
        <taxon>Eukaryota</taxon>
        <taxon>Fungi</taxon>
        <taxon>Dikarya</taxon>
        <taxon>Ascomycota</taxon>
        <taxon>Pezizomycotina</taxon>
        <taxon>Eurotiomycetes</taxon>
        <taxon>Chaetothyriomycetidae</taxon>
        <taxon>Phaeomoniellales</taxon>
        <taxon>Phaeomoniellaceae</taxon>
        <taxon>Phaeomoniella</taxon>
    </lineage>
</organism>
<evidence type="ECO:0000313" key="2">
    <source>
        <dbReference type="EMBL" id="KKY29183.1"/>
    </source>
</evidence>
<dbReference type="OrthoDB" id="2367685at2759"/>
<feature type="compositionally biased region" description="Low complexity" evidence="1">
    <location>
        <begin position="41"/>
        <end position="60"/>
    </location>
</feature>
<accession>A0A0G2H1H8</accession>
<evidence type="ECO:0000313" key="3">
    <source>
        <dbReference type="Proteomes" id="UP000053317"/>
    </source>
</evidence>